<dbReference type="EMBL" id="NTFS01000282">
    <property type="protein sequence ID" value="PAX52114.1"/>
    <property type="molecule type" value="Genomic_DNA"/>
</dbReference>
<name>A0A2A2TED2_9CYAN</name>
<protein>
    <recommendedName>
        <fullName evidence="3">IS4 family transposase</fullName>
    </recommendedName>
</protein>
<evidence type="ECO:0000313" key="1">
    <source>
        <dbReference type="EMBL" id="PAX52114.1"/>
    </source>
</evidence>
<sequence>FFADSIYLKSPERIEALGMIMGLCLLVYTLAQRLIRAALYEAQLTIKNQLGKSIDNPTLKWIFQGFQAIHLVTFNHQTRESCHRGESPWQSSQVSNWSQDRDFILKLFPEDCHRYYQVVT</sequence>
<gene>
    <name evidence="1" type="ORF">CK510_21090</name>
</gene>
<reference evidence="1 2" key="1">
    <citation type="submission" date="2017-08" db="EMBL/GenBank/DDBJ databases">
        <title>Draft genome sequence of filamentous cyanobacterium Calothrix elsteri CCALA 953.</title>
        <authorList>
            <person name="Gagunashvili A.N."/>
            <person name="Elster J."/>
            <person name="Andresson O.S."/>
        </authorList>
    </citation>
    <scope>NUCLEOTIDE SEQUENCE [LARGE SCALE GENOMIC DNA]</scope>
    <source>
        <strain evidence="1 2">CCALA 953</strain>
    </source>
</reference>
<dbReference type="AlphaFoldDB" id="A0A2A2TED2"/>
<organism evidence="1 2">
    <name type="scientific">Brunnivagina elsteri CCALA 953</name>
    <dbReference type="NCBI Taxonomy" id="987040"/>
    <lineage>
        <taxon>Bacteria</taxon>
        <taxon>Bacillati</taxon>
        <taxon>Cyanobacteriota</taxon>
        <taxon>Cyanophyceae</taxon>
        <taxon>Nostocales</taxon>
        <taxon>Calotrichaceae</taxon>
        <taxon>Brunnivagina</taxon>
    </lineage>
</organism>
<evidence type="ECO:0000313" key="2">
    <source>
        <dbReference type="Proteomes" id="UP000218238"/>
    </source>
</evidence>
<accession>A0A2A2TED2</accession>
<evidence type="ECO:0008006" key="3">
    <source>
        <dbReference type="Google" id="ProtNLM"/>
    </source>
</evidence>
<keyword evidence="2" id="KW-1185">Reference proteome</keyword>
<proteinExistence type="predicted"/>
<dbReference type="Proteomes" id="UP000218238">
    <property type="component" value="Unassembled WGS sequence"/>
</dbReference>
<feature type="non-terminal residue" evidence="1">
    <location>
        <position position="1"/>
    </location>
</feature>
<comment type="caution">
    <text evidence="1">The sequence shown here is derived from an EMBL/GenBank/DDBJ whole genome shotgun (WGS) entry which is preliminary data.</text>
</comment>